<proteinExistence type="predicted"/>
<protein>
    <recommendedName>
        <fullName evidence="3">Nitrous oxide reductase</fullName>
    </recommendedName>
</protein>
<dbReference type="AlphaFoldDB" id="A0A2T7BE97"/>
<dbReference type="SUPFAM" id="SSF160387">
    <property type="entry name" value="NosL/MerB-like"/>
    <property type="match status" value="1"/>
</dbReference>
<dbReference type="PANTHER" id="PTHR41247">
    <property type="entry name" value="HTH-TYPE TRANSCRIPTIONAL REPRESSOR YCNK"/>
    <property type="match status" value="1"/>
</dbReference>
<name>A0A2T7BE97_9BACT</name>
<dbReference type="InterPro" id="IPR008719">
    <property type="entry name" value="N2O_reductase_NosL"/>
</dbReference>
<sequence length="149" mass="16332">MNGKNASMKQLIWTGLVAGIAAFTSCKQGPQPIRYGYDACTHCKMTIVDKRFAAEIVTRKGRAYPFDDIACMVDYIKAGRNSGDVAAIYVSDYNKPDGSFMEASQAVFFYSEKFNSPMNGNYAAFSQGASAPPADSTLKGPLKWERLLQ</sequence>
<dbReference type="Proteomes" id="UP000244450">
    <property type="component" value="Unassembled WGS sequence"/>
</dbReference>
<dbReference type="PROSITE" id="PS51257">
    <property type="entry name" value="PROKAR_LIPOPROTEIN"/>
    <property type="match status" value="1"/>
</dbReference>
<comment type="caution">
    <text evidence="1">The sequence shown here is derived from an EMBL/GenBank/DDBJ whole genome shotgun (WGS) entry which is preliminary data.</text>
</comment>
<dbReference type="Pfam" id="PF05573">
    <property type="entry name" value="NosL"/>
    <property type="match status" value="1"/>
</dbReference>
<accession>A0A2T7BE97</accession>
<gene>
    <name evidence="1" type="ORF">DCC81_23810</name>
</gene>
<dbReference type="PANTHER" id="PTHR41247:SF1">
    <property type="entry name" value="HTH-TYPE TRANSCRIPTIONAL REPRESSOR YCNK"/>
    <property type="match status" value="1"/>
</dbReference>
<organism evidence="1 2">
    <name type="scientific">Chitinophaga parva</name>
    <dbReference type="NCBI Taxonomy" id="2169414"/>
    <lineage>
        <taxon>Bacteria</taxon>
        <taxon>Pseudomonadati</taxon>
        <taxon>Bacteroidota</taxon>
        <taxon>Chitinophagia</taxon>
        <taxon>Chitinophagales</taxon>
        <taxon>Chitinophagaceae</taxon>
        <taxon>Chitinophaga</taxon>
    </lineage>
</organism>
<reference evidence="1 2" key="1">
    <citation type="submission" date="2018-04" db="EMBL/GenBank/DDBJ databases">
        <title>Chitinophaga fuyangensis sp. nov., isolated from soil in a chemical factory.</title>
        <authorList>
            <person name="Chen K."/>
        </authorList>
    </citation>
    <scope>NUCLEOTIDE SEQUENCE [LARGE SCALE GENOMIC DNA]</scope>
    <source>
        <strain evidence="1 2">LY-1</strain>
    </source>
</reference>
<evidence type="ECO:0008006" key="3">
    <source>
        <dbReference type="Google" id="ProtNLM"/>
    </source>
</evidence>
<evidence type="ECO:0000313" key="2">
    <source>
        <dbReference type="Proteomes" id="UP000244450"/>
    </source>
</evidence>
<keyword evidence="2" id="KW-1185">Reference proteome</keyword>
<dbReference type="EMBL" id="QCYK01000003">
    <property type="protein sequence ID" value="PUZ23407.1"/>
    <property type="molecule type" value="Genomic_DNA"/>
</dbReference>
<evidence type="ECO:0000313" key="1">
    <source>
        <dbReference type="EMBL" id="PUZ23407.1"/>
    </source>
</evidence>
<dbReference type="OrthoDB" id="9792749at2"/>